<keyword evidence="4" id="KW-1185">Reference proteome</keyword>
<feature type="transmembrane region" description="Helical" evidence="1">
    <location>
        <begin position="12"/>
        <end position="29"/>
    </location>
</feature>
<dbReference type="PANTHER" id="PTHR23028">
    <property type="entry name" value="ACETYLTRANSFERASE"/>
    <property type="match status" value="1"/>
</dbReference>
<name>A0A918KVI0_9DEIO</name>
<feature type="transmembrane region" description="Helical" evidence="1">
    <location>
        <begin position="309"/>
        <end position="327"/>
    </location>
</feature>
<accession>A0A918KVI0</accession>
<keyword evidence="1" id="KW-1133">Transmembrane helix</keyword>
<evidence type="ECO:0000313" key="3">
    <source>
        <dbReference type="EMBL" id="GGR35864.1"/>
    </source>
</evidence>
<feature type="domain" description="Acyltransferase 3" evidence="2">
    <location>
        <begin position="7"/>
        <end position="327"/>
    </location>
</feature>
<keyword evidence="3" id="KW-0808">Transferase</keyword>
<sequence>MTKTQLAGLDLLRFLAAFYIVVFHLGIHFRQEPLTLFFSRGQSATSLFFILSGFLLTTLYGRRPLDYAAQQRFIWRRATRILPPYLLGLGLMFMVQRFWYLPSTDVLMFLTMTQTWFVGSSHLLNAPAWSASCLMFFYLTFPAVLKFWQSRSEKMLLGSLAGLWLLGIAVSMVLVHLPVTFNADAWALYLHNNPLMRWPEFMLGMVTALLIERRAWTWRPRPELLWAGAGSVVLAMALLPRDTFAVNNGIFAPLSLLLLLTALSVGERLAPWLSRIRARQIANSTLVLYMIHQPVQIAFQTFWKAPLLSGWYVAVYLCCVLLLSVLIDHAFCRPVTRWLQTLSGVNVVVPQLASRTSIRRRVFRARVLRHRAVQFESADD</sequence>
<evidence type="ECO:0000256" key="1">
    <source>
        <dbReference type="SAM" id="Phobius"/>
    </source>
</evidence>
<keyword evidence="3" id="KW-0012">Acyltransferase</keyword>
<keyword evidence="1" id="KW-0472">Membrane</keyword>
<evidence type="ECO:0000259" key="2">
    <source>
        <dbReference type="Pfam" id="PF01757"/>
    </source>
</evidence>
<feature type="transmembrane region" description="Helical" evidence="1">
    <location>
        <begin position="82"/>
        <end position="100"/>
    </location>
</feature>
<organism evidence="3 4">
    <name type="scientific">Deinococcus ruber</name>
    <dbReference type="NCBI Taxonomy" id="1848197"/>
    <lineage>
        <taxon>Bacteria</taxon>
        <taxon>Thermotogati</taxon>
        <taxon>Deinococcota</taxon>
        <taxon>Deinococci</taxon>
        <taxon>Deinococcales</taxon>
        <taxon>Deinococcaceae</taxon>
        <taxon>Deinococcus</taxon>
    </lineage>
</organism>
<dbReference type="PANTHER" id="PTHR23028:SF53">
    <property type="entry name" value="ACYL_TRANSF_3 DOMAIN-CONTAINING PROTEIN"/>
    <property type="match status" value="1"/>
</dbReference>
<dbReference type="GO" id="GO:0016747">
    <property type="term" value="F:acyltransferase activity, transferring groups other than amino-acyl groups"/>
    <property type="evidence" value="ECO:0007669"/>
    <property type="project" value="InterPro"/>
</dbReference>
<evidence type="ECO:0000313" key="4">
    <source>
        <dbReference type="Proteomes" id="UP000603865"/>
    </source>
</evidence>
<protein>
    <submittedName>
        <fullName evidence="3">Acyltransferase</fullName>
    </submittedName>
</protein>
<gene>
    <name evidence="3" type="ORF">GCM10008957_52090</name>
</gene>
<proteinExistence type="predicted"/>
<keyword evidence="1" id="KW-0812">Transmembrane</keyword>
<dbReference type="AlphaFoldDB" id="A0A918KVI0"/>
<comment type="caution">
    <text evidence="3">The sequence shown here is derived from an EMBL/GenBank/DDBJ whole genome shotgun (WGS) entry which is preliminary data.</text>
</comment>
<feature type="transmembrane region" description="Helical" evidence="1">
    <location>
        <begin position="245"/>
        <end position="265"/>
    </location>
</feature>
<dbReference type="RefSeq" id="WP_189093455.1">
    <property type="nucleotide sequence ID" value="NZ_BMQL01000070.1"/>
</dbReference>
<dbReference type="GO" id="GO:0016020">
    <property type="term" value="C:membrane"/>
    <property type="evidence" value="ECO:0007669"/>
    <property type="project" value="TreeGrafter"/>
</dbReference>
<reference evidence="3" key="1">
    <citation type="journal article" date="2014" name="Int. J. Syst. Evol. Microbiol.">
        <title>Complete genome sequence of Corynebacterium casei LMG S-19264T (=DSM 44701T), isolated from a smear-ripened cheese.</title>
        <authorList>
            <consortium name="US DOE Joint Genome Institute (JGI-PGF)"/>
            <person name="Walter F."/>
            <person name="Albersmeier A."/>
            <person name="Kalinowski J."/>
            <person name="Ruckert C."/>
        </authorList>
    </citation>
    <scope>NUCLEOTIDE SEQUENCE</scope>
    <source>
        <strain evidence="3">JCM 31311</strain>
    </source>
</reference>
<dbReference type="Proteomes" id="UP000603865">
    <property type="component" value="Unassembled WGS sequence"/>
</dbReference>
<dbReference type="EMBL" id="BMQL01000070">
    <property type="protein sequence ID" value="GGR35864.1"/>
    <property type="molecule type" value="Genomic_DNA"/>
</dbReference>
<feature type="transmembrane region" description="Helical" evidence="1">
    <location>
        <begin position="41"/>
        <end position="61"/>
    </location>
</feature>
<dbReference type="Pfam" id="PF01757">
    <property type="entry name" value="Acyl_transf_3"/>
    <property type="match status" value="1"/>
</dbReference>
<dbReference type="InterPro" id="IPR002656">
    <property type="entry name" value="Acyl_transf_3_dom"/>
</dbReference>
<feature type="transmembrane region" description="Helical" evidence="1">
    <location>
        <begin position="195"/>
        <end position="211"/>
    </location>
</feature>
<dbReference type="InterPro" id="IPR050879">
    <property type="entry name" value="Acyltransferase_3"/>
</dbReference>
<feature type="transmembrane region" description="Helical" evidence="1">
    <location>
        <begin position="155"/>
        <end position="175"/>
    </location>
</feature>
<feature type="transmembrane region" description="Helical" evidence="1">
    <location>
        <begin position="128"/>
        <end position="148"/>
    </location>
</feature>
<dbReference type="GO" id="GO:0009103">
    <property type="term" value="P:lipopolysaccharide biosynthetic process"/>
    <property type="evidence" value="ECO:0007669"/>
    <property type="project" value="TreeGrafter"/>
</dbReference>
<reference evidence="3" key="2">
    <citation type="submission" date="2020-09" db="EMBL/GenBank/DDBJ databases">
        <authorList>
            <person name="Sun Q."/>
            <person name="Ohkuma M."/>
        </authorList>
    </citation>
    <scope>NUCLEOTIDE SEQUENCE</scope>
    <source>
        <strain evidence="3">JCM 31311</strain>
    </source>
</reference>